<dbReference type="AlphaFoldDB" id="A0AAW0KN18"/>
<dbReference type="InterPro" id="IPR046960">
    <property type="entry name" value="PPR_At4g14850-like_plant"/>
</dbReference>
<evidence type="ECO:0000313" key="1">
    <source>
        <dbReference type="EMBL" id="KAK7840933.1"/>
    </source>
</evidence>
<sequence length="202" mass="22484">MTCNGIHPDEVTMATVISACAHLGALDLGTEIHLYILRNGFDVDVYIGSALIDIYRWLAVHGLVEEGQRMFLSMTDDYSILPEVGHYGCGCKLHRNLEIAQVAVKELMALEPNNSGHYNLLVNMYAEVNRWGEVGKIRAAMKNIGVEKKCPGSSWIEMERKIHQFAASDKSHPASSEIYLLLAELGGQLKLAGYVPELIWRI</sequence>
<keyword evidence="2" id="KW-1185">Reference proteome</keyword>
<dbReference type="GO" id="GO:0009451">
    <property type="term" value="P:RNA modification"/>
    <property type="evidence" value="ECO:0007669"/>
    <property type="project" value="InterPro"/>
</dbReference>
<protein>
    <submittedName>
        <fullName evidence="1">Pentatricopeptide repeat-containing protein</fullName>
    </submittedName>
</protein>
<reference evidence="1 2" key="1">
    <citation type="journal article" date="2018" name="Sci. Data">
        <title>The draft genome sequence of cork oak.</title>
        <authorList>
            <person name="Ramos A.M."/>
            <person name="Usie A."/>
            <person name="Barbosa P."/>
            <person name="Barros P.M."/>
            <person name="Capote T."/>
            <person name="Chaves I."/>
            <person name="Simoes F."/>
            <person name="Abreu I."/>
            <person name="Carrasquinho I."/>
            <person name="Faro C."/>
            <person name="Guimaraes J.B."/>
            <person name="Mendonca D."/>
            <person name="Nobrega F."/>
            <person name="Rodrigues L."/>
            <person name="Saibo N.J.M."/>
            <person name="Varela M.C."/>
            <person name="Egas C."/>
            <person name="Matos J."/>
            <person name="Miguel C.M."/>
            <person name="Oliveira M.M."/>
            <person name="Ricardo C.P."/>
            <person name="Goncalves S."/>
        </authorList>
    </citation>
    <scope>NUCLEOTIDE SEQUENCE [LARGE SCALE GENOMIC DNA]</scope>
    <source>
        <strain evidence="2">cv. HL8</strain>
    </source>
</reference>
<dbReference type="InterPro" id="IPR046849">
    <property type="entry name" value="E2_motif"/>
</dbReference>
<comment type="caution">
    <text evidence="1">The sequence shown here is derived from an EMBL/GenBank/DDBJ whole genome shotgun (WGS) entry which is preliminary data.</text>
</comment>
<organism evidence="1 2">
    <name type="scientific">Quercus suber</name>
    <name type="common">Cork oak</name>
    <dbReference type="NCBI Taxonomy" id="58331"/>
    <lineage>
        <taxon>Eukaryota</taxon>
        <taxon>Viridiplantae</taxon>
        <taxon>Streptophyta</taxon>
        <taxon>Embryophyta</taxon>
        <taxon>Tracheophyta</taxon>
        <taxon>Spermatophyta</taxon>
        <taxon>Magnoliopsida</taxon>
        <taxon>eudicotyledons</taxon>
        <taxon>Gunneridae</taxon>
        <taxon>Pentapetalae</taxon>
        <taxon>rosids</taxon>
        <taxon>fabids</taxon>
        <taxon>Fagales</taxon>
        <taxon>Fagaceae</taxon>
        <taxon>Quercus</taxon>
    </lineage>
</organism>
<dbReference type="Proteomes" id="UP000237347">
    <property type="component" value="Unassembled WGS sequence"/>
</dbReference>
<gene>
    <name evidence="1" type="ORF">CFP56_016072</name>
</gene>
<dbReference type="InterPro" id="IPR011990">
    <property type="entry name" value="TPR-like_helical_dom_sf"/>
</dbReference>
<proteinExistence type="predicted"/>
<dbReference type="Gene3D" id="1.25.40.10">
    <property type="entry name" value="Tetratricopeptide repeat domain"/>
    <property type="match status" value="1"/>
</dbReference>
<dbReference type="PANTHER" id="PTHR47926:SF376">
    <property type="entry name" value="TETRATRICOPEPTIDE-LIKE HELICAL DOMAIN SUPERFAMILY"/>
    <property type="match status" value="1"/>
</dbReference>
<dbReference type="EMBL" id="PKMF04000251">
    <property type="protein sequence ID" value="KAK7840933.1"/>
    <property type="molecule type" value="Genomic_DNA"/>
</dbReference>
<name>A0AAW0KN18_QUESU</name>
<dbReference type="GO" id="GO:0003723">
    <property type="term" value="F:RNA binding"/>
    <property type="evidence" value="ECO:0007669"/>
    <property type="project" value="InterPro"/>
</dbReference>
<dbReference type="Pfam" id="PF20431">
    <property type="entry name" value="E_motif"/>
    <property type="match status" value="1"/>
</dbReference>
<dbReference type="Pfam" id="PF20430">
    <property type="entry name" value="Eplus_motif"/>
    <property type="match status" value="1"/>
</dbReference>
<evidence type="ECO:0000313" key="2">
    <source>
        <dbReference type="Proteomes" id="UP000237347"/>
    </source>
</evidence>
<dbReference type="InterPro" id="IPR046848">
    <property type="entry name" value="E_motif"/>
</dbReference>
<dbReference type="PANTHER" id="PTHR47926">
    <property type="entry name" value="PENTATRICOPEPTIDE REPEAT-CONTAINING PROTEIN"/>
    <property type="match status" value="1"/>
</dbReference>
<accession>A0AAW0KN18</accession>